<comment type="caution">
    <text evidence="1">The sequence shown here is derived from an EMBL/GenBank/DDBJ whole genome shotgun (WGS) entry which is preliminary data.</text>
</comment>
<protein>
    <recommendedName>
        <fullName evidence="3">Transposase</fullName>
    </recommendedName>
</protein>
<evidence type="ECO:0008006" key="3">
    <source>
        <dbReference type="Google" id="ProtNLM"/>
    </source>
</evidence>
<dbReference type="RefSeq" id="WP_253062763.1">
    <property type="nucleotide sequence ID" value="NZ_JAMXWM010000015.1"/>
</dbReference>
<dbReference type="Proteomes" id="UP001597399">
    <property type="component" value="Unassembled WGS sequence"/>
</dbReference>
<dbReference type="EMBL" id="JBHUMQ010000033">
    <property type="protein sequence ID" value="MFD2694938.1"/>
    <property type="molecule type" value="Genomic_DNA"/>
</dbReference>
<keyword evidence="2" id="KW-1185">Reference proteome</keyword>
<sequence length="102" mass="11879">MAKINLRARQDHFVCSILRKKGEEACPTHFICAVVLEEMVLRHLQYVTSFVTAHEDIFRDKINAKHTADRKKQTALQYKQIAQAEPRILNYPSYLSGCMRIM</sequence>
<accession>A0ABW5S5P7</accession>
<reference evidence="2" key="1">
    <citation type="journal article" date="2019" name="Int. J. Syst. Evol. Microbiol.">
        <title>The Global Catalogue of Microorganisms (GCM) 10K type strain sequencing project: providing services to taxonomists for standard genome sequencing and annotation.</title>
        <authorList>
            <consortium name="The Broad Institute Genomics Platform"/>
            <consortium name="The Broad Institute Genome Sequencing Center for Infectious Disease"/>
            <person name="Wu L."/>
            <person name="Ma J."/>
        </authorList>
    </citation>
    <scope>NUCLEOTIDE SEQUENCE [LARGE SCALE GENOMIC DNA]</scope>
    <source>
        <strain evidence="2">TISTR 2466</strain>
    </source>
</reference>
<name>A0ABW5S5P7_9BACL</name>
<gene>
    <name evidence="1" type="ORF">ACFSUE_15075</name>
</gene>
<evidence type="ECO:0000313" key="1">
    <source>
        <dbReference type="EMBL" id="MFD2694938.1"/>
    </source>
</evidence>
<evidence type="ECO:0000313" key="2">
    <source>
        <dbReference type="Proteomes" id="UP001597399"/>
    </source>
</evidence>
<proteinExistence type="predicted"/>
<organism evidence="1 2">
    <name type="scientific">Sporolactobacillus shoreicorticis</name>
    <dbReference type="NCBI Taxonomy" id="1923877"/>
    <lineage>
        <taxon>Bacteria</taxon>
        <taxon>Bacillati</taxon>
        <taxon>Bacillota</taxon>
        <taxon>Bacilli</taxon>
        <taxon>Bacillales</taxon>
        <taxon>Sporolactobacillaceae</taxon>
        <taxon>Sporolactobacillus</taxon>
    </lineage>
</organism>